<organism evidence="2 3">
    <name type="scientific">Candidatus Accumulibacter cognatus</name>
    <dbReference type="NCBI Taxonomy" id="2954383"/>
    <lineage>
        <taxon>Bacteria</taxon>
        <taxon>Pseudomonadati</taxon>
        <taxon>Pseudomonadota</taxon>
        <taxon>Betaproteobacteria</taxon>
        <taxon>Candidatus Accumulibacter</taxon>
    </lineage>
</organism>
<name>A0A7D5SAV7_9PROT</name>
<feature type="chain" id="PRO_5027767147" evidence="1">
    <location>
        <begin position="28"/>
        <end position="121"/>
    </location>
</feature>
<evidence type="ECO:0000313" key="2">
    <source>
        <dbReference type="EMBL" id="QLH49217.1"/>
    </source>
</evidence>
<dbReference type="KEGG" id="acog:HWD57_05040"/>
<protein>
    <submittedName>
        <fullName evidence="2">Uncharacterized protein</fullName>
    </submittedName>
</protein>
<gene>
    <name evidence="2" type="ORF">HWD57_05040</name>
</gene>
<dbReference type="Proteomes" id="UP000509684">
    <property type="component" value="Chromosome"/>
</dbReference>
<feature type="signal peptide" evidence="1">
    <location>
        <begin position="1"/>
        <end position="27"/>
    </location>
</feature>
<sequence>MNNISMKNVIMGSVLAVAAVTSLSANAVTVCTGGGAGNGASFAAGTNFVKQDFTPKCSANVFMDGEETSATVFRAGAASAKGKYYFGGSTVGGAVGNIDKCAGAACAQTDSQAGLAAASAS</sequence>
<reference evidence="2 3" key="1">
    <citation type="journal article" date="2019" name="Microbiome">
        <title>Annotated bacterial chromosomes from frame-shift-corrected long-read metagenomic data.</title>
        <authorList>
            <person name="Arumugam K."/>
            <person name="Bagci C."/>
            <person name="Bessarab I."/>
            <person name="Beier S."/>
            <person name="Buchfink B."/>
            <person name="Gorska A."/>
            <person name="Qiu G."/>
            <person name="Huson D.H."/>
            <person name="Williams R.B.H."/>
        </authorList>
    </citation>
    <scope>NUCLEOTIDE SEQUENCE [LARGE SCALE GENOMIC DNA]</scope>
    <source>
        <strain evidence="2">SSA1</strain>
    </source>
</reference>
<dbReference type="EMBL" id="CP058708">
    <property type="protein sequence ID" value="QLH49217.1"/>
    <property type="molecule type" value="Genomic_DNA"/>
</dbReference>
<evidence type="ECO:0000313" key="3">
    <source>
        <dbReference type="Proteomes" id="UP000509684"/>
    </source>
</evidence>
<proteinExistence type="predicted"/>
<dbReference type="AlphaFoldDB" id="A0A7D5SAV7"/>
<evidence type="ECO:0000256" key="1">
    <source>
        <dbReference type="SAM" id="SignalP"/>
    </source>
</evidence>
<accession>A0A7D5SAV7</accession>
<keyword evidence="1" id="KW-0732">Signal</keyword>